<organism evidence="1">
    <name type="scientific">Xanthomonas hortorum pv. gardneri</name>
    <dbReference type="NCBI Taxonomy" id="2754056"/>
    <lineage>
        <taxon>Bacteria</taxon>
        <taxon>Pseudomonadati</taxon>
        <taxon>Pseudomonadota</taxon>
        <taxon>Gammaproteobacteria</taxon>
        <taxon>Lysobacterales</taxon>
        <taxon>Lysobacteraceae</taxon>
        <taxon>Xanthomonas</taxon>
    </lineage>
</organism>
<name>A0A6V7CU17_9XANT</name>
<accession>A0A6V7CU17</accession>
<dbReference type="EMBL" id="LR828253">
    <property type="protein sequence ID" value="CAD0321863.1"/>
    <property type="molecule type" value="Genomic_DNA"/>
</dbReference>
<dbReference type="EMBL" id="LR828253">
    <property type="protein sequence ID" value="CAD0321852.1"/>
    <property type="molecule type" value="Genomic_DNA"/>
</dbReference>
<sequence>MALQLVLTTAGRAALINAEKNGTTSTKVASIGFTAAAFAATEDLKAVPGQHLTLSSISGGTTSSTTIHVTVNDTSRATYEVRGFGLYLENGTLLGSYSQPELIMEKAAASDLLMSADILFSGVTVSSVTFGNANFTNPAATTEKEGIVELATRAEAIAGTDTQRAVTPDALKAAIDSRSGRARFEASGTFVVPVGVTAIYVSACAGGGGGGGGGGGTRAEKSLGTETYTAAGGGGGGAGQSIQRMRFAVTPGVSHPIVIGAGGSIGAGSRTDGGYGTAGSAGGATVIGNLITLAAGQGGGGGFAGAGQVGGATGGDGYPAGGDSSSISVRAAYGVAGTGASCAFGGGGPGGRCAGDTTSASRKGYGFGAGGGGGGGVSSSAGASIFGKDGSTGCPGFVFIEWC</sequence>
<reference evidence="1" key="1">
    <citation type="submission" date="2020-07" db="EMBL/GenBank/DDBJ databases">
        <authorList>
            <person name="Pothier F. J."/>
        </authorList>
    </citation>
    <scope>NUCLEOTIDE SEQUENCE</scope>
    <source>
        <strain evidence="1">CFBP 8129</strain>
    </source>
</reference>
<evidence type="ECO:0000313" key="1">
    <source>
        <dbReference type="EMBL" id="CAD0321852.1"/>
    </source>
</evidence>
<evidence type="ECO:0008006" key="2">
    <source>
        <dbReference type="Google" id="ProtNLM"/>
    </source>
</evidence>
<protein>
    <recommendedName>
        <fullName evidence="2">Phage tail protein</fullName>
    </recommendedName>
</protein>
<gene>
    <name evidence="1" type="ORF">CFBP8129_16610</name>
</gene>
<dbReference type="AlphaFoldDB" id="A0A6V7CU17"/>
<dbReference type="RefSeq" id="WP_006450510.1">
    <property type="nucleotide sequence ID" value="NZ_CP018728.1"/>
</dbReference>
<proteinExistence type="predicted"/>